<evidence type="ECO:0000313" key="1">
    <source>
        <dbReference type="EMBL" id="MPC87627.1"/>
    </source>
</evidence>
<evidence type="ECO:0000313" key="2">
    <source>
        <dbReference type="Proteomes" id="UP000324222"/>
    </source>
</evidence>
<accession>A0A5B7J1V1</accession>
<organism evidence="1 2">
    <name type="scientific">Portunus trituberculatus</name>
    <name type="common">Swimming crab</name>
    <name type="synonym">Neptunus trituberculatus</name>
    <dbReference type="NCBI Taxonomy" id="210409"/>
    <lineage>
        <taxon>Eukaryota</taxon>
        <taxon>Metazoa</taxon>
        <taxon>Ecdysozoa</taxon>
        <taxon>Arthropoda</taxon>
        <taxon>Crustacea</taxon>
        <taxon>Multicrustacea</taxon>
        <taxon>Malacostraca</taxon>
        <taxon>Eumalacostraca</taxon>
        <taxon>Eucarida</taxon>
        <taxon>Decapoda</taxon>
        <taxon>Pleocyemata</taxon>
        <taxon>Brachyura</taxon>
        <taxon>Eubrachyura</taxon>
        <taxon>Portunoidea</taxon>
        <taxon>Portunidae</taxon>
        <taxon>Portuninae</taxon>
        <taxon>Portunus</taxon>
    </lineage>
</organism>
<gene>
    <name evidence="1" type="ORF">E2C01_082497</name>
</gene>
<sequence>MNRLAGRQPTLIACFEECVNEVSLLPRKGGGVDGCVADLWLGKGQAVFAAALNVSDMTKEENWDGVGVLLN</sequence>
<dbReference type="AlphaFoldDB" id="A0A5B7J1V1"/>
<dbReference type="Proteomes" id="UP000324222">
    <property type="component" value="Unassembled WGS sequence"/>
</dbReference>
<keyword evidence="2" id="KW-1185">Reference proteome</keyword>
<dbReference type="EMBL" id="VSRR010075087">
    <property type="protein sequence ID" value="MPC87627.1"/>
    <property type="molecule type" value="Genomic_DNA"/>
</dbReference>
<protein>
    <submittedName>
        <fullName evidence="1">Uncharacterized protein</fullName>
    </submittedName>
</protein>
<reference evidence="1 2" key="1">
    <citation type="submission" date="2019-05" db="EMBL/GenBank/DDBJ databases">
        <title>Another draft genome of Portunus trituberculatus and its Hox gene families provides insights of decapod evolution.</title>
        <authorList>
            <person name="Jeong J.-H."/>
            <person name="Song I."/>
            <person name="Kim S."/>
            <person name="Choi T."/>
            <person name="Kim D."/>
            <person name="Ryu S."/>
            <person name="Kim W."/>
        </authorList>
    </citation>
    <scope>NUCLEOTIDE SEQUENCE [LARGE SCALE GENOMIC DNA]</scope>
    <source>
        <tissue evidence="1">Muscle</tissue>
    </source>
</reference>
<proteinExistence type="predicted"/>
<comment type="caution">
    <text evidence="1">The sequence shown here is derived from an EMBL/GenBank/DDBJ whole genome shotgun (WGS) entry which is preliminary data.</text>
</comment>
<name>A0A5B7J1V1_PORTR</name>